<dbReference type="PROSITE" id="PS50290">
    <property type="entry name" value="PI3_4_KINASE_3"/>
    <property type="match status" value="1"/>
</dbReference>
<gene>
    <name evidence="5" type="ORF">EDS130_LOCUS13378</name>
    <name evidence="4" type="ORF">XAT740_LOCUS8644</name>
</gene>
<dbReference type="SMART" id="SM00146">
    <property type="entry name" value="PI3Kc"/>
    <property type="match status" value="1"/>
</dbReference>
<dbReference type="GO" id="GO:0052742">
    <property type="term" value="F:phosphatidylinositol kinase activity"/>
    <property type="evidence" value="ECO:0007669"/>
    <property type="project" value="TreeGrafter"/>
</dbReference>
<evidence type="ECO:0000313" key="5">
    <source>
        <dbReference type="EMBL" id="CAF0971238.1"/>
    </source>
</evidence>
<evidence type="ECO:0000313" key="7">
    <source>
        <dbReference type="Proteomes" id="UP000663852"/>
    </source>
</evidence>
<comment type="caution">
    <text evidence="5">The sequence shown here is derived from an EMBL/GenBank/DDBJ whole genome shotgun (WGS) entry which is preliminary data.</text>
</comment>
<evidence type="ECO:0000313" key="4">
    <source>
        <dbReference type="EMBL" id="CAF0913163.1"/>
    </source>
</evidence>
<evidence type="ECO:0000256" key="1">
    <source>
        <dbReference type="ARBA" id="ARBA00022679"/>
    </source>
</evidence>
<dbReference type="InterPro" id="IPR015433">
    <property type="entry name" value="PI3/4_kinase"/>
</dbReference>
<dbReference type="Gene3D" id="3.30.1010.10">
    <property type="entry name" value="Phosphatidylinositol 3-kinase Catalytic Subunit, Chain A, domain 4"/>
    <property type="match status" value="1"/>
</dbReference>
<dbReference type="GO" id="GO:0046854">
    <property type="term" value="P:phosphatidylinositol phosphate biosynthetic process"/>
    <property type="evidence" value="ECO:0007669"/>
    <property type="project" value="InterPro"/>
</dbReference>
<dbReference type="GO" id="GO:0048015">
    <property type="term" value="P:phosphatidylinositol-mediated signaling"/>
    <property type="evidence" value="ECO:0007669"/>
    <property type="project" value="TreeGrafter"/>
</dbReference>
<keyword evidence="6" id="KW-1185">Reference proteome</keyword>
<dbReference type="Proteomes" id="UP000663852">
    <property type="component" value="Unassembled WGS sequence"/>
</dbReference>
<reference evidence="5" key="1">
    <citation type="submission" date="2021-02" db="EMBL/GenBank/DDBJ databases">
        <authorList>
            <person name="Nowell W R."/>
        </authorList>
    </citation>
    <scope>NUCLEOTIDE SEQUENCE</scope>
</reference>
<proteinExistence type="predicted"/>
<organism evidence="5 7">
    <name type="scientific">Adineta ricciae</name>
    <name type="common">Rotifer</name>
    <dbReference type="NCBI Taxonomy" id="249248"/>
    <lineage>
        <taxon>Eukaryota</taxon>
        <taxon>Metazoa</taxon>
        <taxon>Spiralia</taxon>
        <taxon>Gnathifera</taxon>
        <taxon>Rotifera</taxon>
        <taxon>Eurotatoria</taxon>
        <taxon>Bdelloidea</taxon>
        <taxon>Adinetida</taxon>
        <taxon>Adinetidae</taxon>
        <taxon>Adineta</taxon>
    </lineage>
</organism>
<keyword evidence="1" id="KW-0808">Transferase</keyword>
<dbReference type="Gene3D" id="1.10.1070.11">
    <property type="entry name" value="Phosphatidylinositol 3-/4-kinase, catalytic domain"/>
    <property type="match status" value="1"/>
</dbReference>
<dbReference type="InterPro" id="IPR000403">
    <property type="entry name" value="PI3/4_kinase_cat_dom"/>
</dbReference>
<dbReference type="InterPro" id="IPR011009">
    <property type="entry name" value="Kinase-like_dom_sf"/>
</dbReference>
<accession>A0A814ES14</accession>
<dbReference type="InterPro" id="IPR036940">
    <property type="entry name" value="PI3/4_kinase_cat_sf"/>
</dbReference>
<name>A0A814ES14_ADIRI</name>
<dbReference type="PANTHER" id="PTHR10048">
    <property type="entry name" value="PHOSPHATIDYLINOSITOL KINASE"/>
    <property type="match status" value="1"/>
</dbReference>
<dbReference type="SUPFAM" id="SSF56112">
    <property type="entry name" value="Protein kinase-like (PK-like)"/>
    <property type="match status" value="1"/>
</dbReference>
<keyword evidence="2" id="KW-0418">Kinase</keyword>
<dbReference type="AlphaFoldDB" id="A0A814ES14"/>
<feature type="domain" description="PI3K/PI4K catalytic" evidence="3">
    <location>
        <begin position="122"/>
        <end position="401"/>
    </location>
</feature>
<dbReference type="OrthoDB" id="9979560at2759"/>
<dbReference type="Pfam" id="PF00454">
    <property type="entry name" value="PI3_PI4_kinase"/>
    <property type="match status" value="1"/>
</dbReference>
<protein>
    <recommendedName>
        <fullName evidence="3">PI3K/PI4K catalytic domain-containing protein</fullName>
    </recommendedName>
</protein>
<evidence type="ECO:0000259" key="3">
    <source>
        <dbReference type="PROSITE" id="PS50290"/>
    </source>
</evidence>
<dbReference type="Proteomes" id="UP000663828">
    <property type="component" value="Unassembled WGS sequence"/>
</dbReference>
<dbReference type="EMBL" id="CAJNOR010000434">
    <property type="protein sequence ID" value="CAF0913163.1"/>
    <property type="molecule type" value="Genomic_DNA"/>
</dbReference>
<evidence type="ECO:0000256" key="2">
    <source>
        <dbReference type="ARBA" id="ARBA00022777"/>
    </source>
</evidence>
<dbReference type="EMBL" id="CAJNOJ010000053">
    <property type="protein sequence ID" value="CAF0971238.1"/>
    <property type="molecule type" value="Genomic_DNA"/>
</dbReference>
<dbReference type="GO" id="GO:0005737">
    <property type="term" value="C:cytoplasm"/>
    <property type="evidence" value="ECO:0007669"/>
    <property type="project" value="TreeGrafter"/>
</dbReference>
<evidence type="ECO:0000313" key="6">
    <source>
        <dbReference type="Proteomes" id="UP000663828"/>
    </source>
</evidence>
<dbReference type="GO" id="GO:0016020">
    <property type="term" value="C:membrane"/>
    <property type="evidence" value="ECO:0007669"/>
    <property type="project" value="TreeGrafter"/>
</dbReference>
<sequence length="401" mass="46466">MVIDMTRICSQNDDDDELTNIVNVHDPFFLWGLLEHSDRTLIRAYDTLSEPDRSRLYWSCHYYKRKAVCEYVLNNCKLVRTADEAIRKLSKMTAAAGKDEPDLKQIPVPFMLPTSPDFIVKELRDGSFVSSKGKPLKFTVVSEDGQTKTCIYKHGDELLQDALCVSVMKEMNSIFEEESIDAEVVLYEVLPVDKTEGLIECVENAHPFLEFKVADENRNSQSTDTLKTFIEQSPERKENLHRTFLGFVVSGIVLELVDRHDDNIMITDEGKILHIDFGCAFGQKTKLERLFGLFMDIPSSPFSEDVFIAIIGQENDNEVITKLWNTMKDRMWSCFNAIRLHKNRFKPIGEDKYKHFYEHLMIDKKDDDARQALDTELEKCYNNRFNAARAFYYKIQQNIVS</sequence>